<evidence type="ECO:0000313" key="11">
    <source>
        <dbReference type="CGD" id="CAL0000146935"/>
    </source>
</evidence>
<reference evidence="12" key="3">
    <citation type="submission" date="2011-10" db="EMBL/GenBank/DDBJ databases">
        <title>Transcriptional landscape of the pathogenic yeast Candida parapsilosis.</title>
        <authorList>
            <person name="Guida A."/>
            <person name="Lindstaedt C."/>
            <person name="Maguire S.L."/>
            <person name="Ding C."/>
            <person name="Higgins D.G."/>
            <person name="Harris D."/>
            <person name="Berriman M."/>
            <person name="Butler G."/>
        </authorList>
    </citation>
    <scope>NUCLEOTIDE SEQUENCE</scope>
    <source>
        <strain evidence="12">CDC317</strain>
    </source>
</reference>
<dbReference type="AlphaFoldDB" id="G8BCP7"/>
<keyword evidence="2" id="KW-0813">Transport</keyword>
<reference evidence="14" key="1">
    <citation type="journal article" date="2009" name="Nature">
        <title>Evolution of pathogenicity and sexual reproduction in eight Candida genomes.</title>
        <authorList>
            <person name="Butler G."/>
            <person name="Rasmussen M.D."/>
            <person name="Lin M.F."/>
            <person name="Santos M.A."/>
            <person name="Sakthikumar S."/>
            <person name="Munro C.A."/>
            <person name="Rheinbay E."/>
            <person name="Grabherr M."/>
            <person name="Forche A."/>
            <person name="Reedy J.L."/>
            <person name="Agrafioti I."/>
            <person name="Arnaud M.B."/>
            <person name="Bates S."/>
            <person name="Brown A.J."/>
            <person name="Brunke S."/>
            <person name="Costanzo M.C."/>
            <person name="Fitzpatrick D.A."/>
            <person name="de Groot P.W."/>
            <person name="Harris D."/>
            <person name="Hoyer L.L."/>
            <person name="Hube B."/>
            <person name="Klis F.M."/>
            <person name="Kodira C."/>
            <person name="Lennard N."/>
            <person name="Logue M.E."/>
            <person name="Martin R."/>
            <person name="Neiman A.M."/>
            <person name="Nikolaou E."/>
            <person name="Quail M.A."/>
            <person name="Quinn J."/>
            <person name="Santos M.C."/>
            <person name="Schmitzberger F.F."/>
            <person name="Sherlock G."/>
            <person name="Shah P."/>
            <person name="Silverstein K.A."/>
            <person name="Skrzypek M.S."/>
            <person name="Soll D."/>
            <person name="Staggs R."/>
            <person name="Stansfield I."/>
            <person name="Stumpf M.P."/>
            <person name="Sudbery P.E."/>
            <person name="Srikantha T."/>
            <person name="Zeng Q."/>
            <person name="Berman J."/>
            <person name="Berriman M."/>
            <person name="Heitman J."/>
            <person name="Gow N.A."/>
            <person name="Lorenz M.C."/>
            <person name="Birren B.W."/>
            <person name="Kellis M."/>
            <person name="Cuomo C.A."/>
        </authorList>
    </citation>
    <scope>NUCLEOTIDE SEQUENCE [LARGE SCALE GENOMIC DNA]</scope>
    <source>
        <strain evidence="14">CDC 317 / ATCC MYA-4646</strain>
    </source>
</reference>
<protein>
    <submittedName>
        <fullName evidence="12 13">Uncharacterized protein</fullName>
    </submittedName>
</protein>
<dbReference type="GO" id="GO:0006626">
    <property type="term" value="P:protein targeting to mitochondrion"/>
    <property type="evidence" value="ECO:0007669"/>
    <property type="project" value="UniProtKB-ARBA"/>
</dbReference>
<dbReference type="InterPro" id="IPR019603">
    <property type="entry name" value="Tom5"/>
</dbReference>
<keyword evidence="6 10" id="KW-1133">Transmembrane helix</keyword>
<gene>
    <name evidence="11 12" type="ordered locus">CPAR2_206850</name>
</gene>
<evidence type="ECO:0000256" key="8">
    <source>
        <dbReference type="ARBA" id="ARBA00023136"/>
    </source>
</evidence>
<keyword evidence="3 10" id="KW-0812">Transmembrane</keyword>
<evidence type="ECO:0000313" key="12">
    <source>
        <dbReference type="EMBL" id="CCE43042.1"/>
    </source>
</evidence>
<dbReference type="Proteomes" id="UP000005221">
    <property type="component" value="Chromosome 2"/>
</dbReference>
<comment type="similarity">
    <text evidence="9">Belongs to the Tom5 family.</text>
</comment>
<dbReference type="EMBL" id="HE605206">
    <property type="protein sequence ID" value="CCE43042.1"/>
    <property type="molecule type" value="Genomic_DNA"/>
</dbReference>
<keyword evidence="7" id="KW-0496">Mitochondrion</keyword>
<accession>G8BCP7</accession>
<evidence type="ECO:0000256" key="1">
    <source>
        <dbReference type="ARBA" id="ARBA00004572"/>
    </source>
</evidence>
<evidence type="ECO:0000256" key="6">
    <source>
        <dbReference type="ARBA" id="ARBA00022989"/>
    </source>
</evidence>
<dbReference type="eggNOG" id="ENOG502RQIQ">
    <property type="taxonomic scope" value="Eukaryota"/>
</dbReference>
<evidence type="ECO:0000313" key="14">
    <source>
        <dbReference type="Proteomes" id="UP000005221"/>
    </source>
</evidence>
<evidence type="ECO:0000256" key="4">
    <source>
        <dbReference type="ARBA" id="ARBA00022787"/>
    </source>
</evidence>
<evidence type="ECO:0000256" key="3">
    <source>
        <dbReference type="ARBA" id="ARBA00022692"/>
    </source>
</evidence>
<sequence length="48" mass="5554">MYGGPPPSEEQKKLQQQYAYDTLKFAGLIAGVLWVSPIVYHYIQRQLK</sequence>
<dbReference type="Pfam" id="PF10642">
    <property type="entry name" value="Tom5"/>
    <property type="match status" value="1"/>
</dbReference>
<feature type="transmembrane region" description="Helical" evidence="10">
    <location>
        <begin position="25"/>
        <end position="43"/>
    </location>
</feature>
<proteinExistence type="inferred from homology"/>
<reference evidence="14" key="2">
    <citation type="journal article" date="2011" name="BMC Genomics">
        <title>Using RNA-seq to determine the transcriptional landscape and the hypoxic response of the pathogenic yeast Candida parapsilosis.</title>
        <authorList>
            <person name="Guida A."/>
            <person name="Lindstaedt C."/>
            <person name="Maguire S.L."/>
            <person name="Ding C."/>
            <person name="Higgins D.G."/>
            <person name="Corton N.J."/>
            <person name="Berriman M."/>
            <person name="Butler G."/>
        </authorList>
    </citation>
    <scope>GENOME REANNOTATION</scope>
    <source>
        <strain evidence="14">CDC 317 / ATCC MYA-4646</strain>
    </source>
</reference>
<evidence type="ECO:0000256" key="2">
    <source>
        <dbReference type="ARBA" id="ARBA00022448"/>
    </source>
</evidence>
<accession>A0AAJ8VYL3</accession>
<evidence type="ECO:0000256" key="7">
    <source>
        <dbReference type="ARBA" id="ARBA00023128"/>
    </source>
</evidence>
<keyword evidence="14" id="KW-1185">Reference proteome</keyword>
<dbReference type="GO" id="GO:0005741">
    <property type="term" value="C:mitochondrial outer membrane"/>
    <property type="evidence" value="ECO:0007669"/>
    <property type="project" value="UniProtKB-SubCell"/>
</dbReference>
<evidence type="ECO:0000313" key="13">
    <source>
        <dbReference type="EnsemblFungi" id="CPAR2_206850-T-p1"/>
    </source>
</evidence>
<keyword evidence="4" id="KW-1000">Mitochondrion outer membrane</keyword>
<dbReference type="CGD" id="CAL0000146935">
    <property type="gene designation" value="CPAR2_206850"/>
</dbReference>
<dbReference type="GO" id="GO:0015031">
    <property type="term" value="P:protein transport"/>
    <property type="evidence" value="ECO:0007669"/>
    <property type="project" value="UniProtKB-KW"/>
</dbReference>
<dbReference type="EnsemblFungi" id="CPAR2_206850-T">
    <property type="protein sequence ID" value="CPAR2_206850-T-p1"/>
    <property type="gene ID" value="CPAR2_206850"/>
</dbReference>
<evidence type="ECO:0000256" key="9">
    <source>
        <dbReference type="ARBA" id="ARBA00025716"/>
    </source>
</evidence>
<evidence type="ECO:0000256" key="10">
    <source>
        <dbReference type="SAM" id="Phobius"/>
    </source>
</evidence>
<dbReference type="STRING" id="578454.G8BCP7"/>
<reference evidence="13" key="4">
    <citation type="submission" date="2025-05" db="UniProtKB">
        <authorList>
            <consortium name="EnsemblFungi"/>
        </authorList>
    </citation>
    <scope>IDENTIFICATION</scope>
</reference>
<comment type="subcellular location">
    <subcellularLocation>
        <location evidence="1">Mitochondrion outer membrane</location>
        <topology evidence="1">Single-pass membrane protein</topology>
    </subcellularLocation>
</comment>
<keyword evidence="8 10" id="KW-0472">Membrane</keyword>
<keyword evidence="5" id="KW-0653">Protein transport</keyword>
<evidence type="ECO:0000256" key="5">
    <source>
        <dbReference type="ARBA" id="ARBA00022927"/>
    </source>
</evidence>
<name>G8BCP7_CANPC</name>
<dbReference type="VEuPathDB" id="FungiDB:CPAR2_206850"/>
<organism evidence="12 14">
    <name type="scientific">Candida parapsilosis (strain CDC 317 / ATCC MYA-4646)</name>
    <name type="common">Yeast</name>
    <name type="synonym">Monilia parapsilosis</name>
    <dbReference type="NCBI Taxonomy" id="578454"/>
    <lineage>
        <taxon>Eukaryota</taxon>
        <taxon>Fungi</taxon>
        <taxon>Dikarya</taxon>
        <taxon>Ascomycota</taxon>
        <taxon>Saccharomycotina</taxon>
        <taxon>Pichiomycetes</taxon>
        <taxon>Debaryomycetaceae</taxon>
        <taxon>Candida/Lodderomyces clade</taxon>
        <taxon>Candida</taxon>
    </lineage>
</organism>